<dbReference type="InterPro" id="IPR013525">
    <property type="entry name" value="ABC2_TM"/>
</dbReference>
<dbReference type="InterPro" id="IPR047817">
    <property type="entry name" value="ABC2_TM_bact-type"/>
</dbReference>
<comment type="caution">
    <text evidence="9">The sequence shown here is derived from an EMBL/GenBank/DDBJ whole genome shotgun (WGS) entry which is preliminary data.</text>
</comment>
<evidence type="ECO:0000256" key="1">
    <source>
        <dbReference type="ARBA" id="ARBA00004141"/>
    </source>
</evidence>
<feature type="transmembrane region" description="Helical" evidence="6">
    <location>
        <begin position="70"/>
        <end position="90"/>
    </location>
</feature>
<dbReference type="Pfam" id="PF01061">
    <property type="entry name" value="ABC2_membrane"/>
    <property type="match status" value="1"/>
</dbReference>
<dbReference type="EMBL" id="JABAHY010000004">
    <property type="protein sequence ID" value="NLS09541.1"/>
    <property type="molecule type" value="Genomic_DNA"/>
</dbReference>
<accession>A0A7X8TJ66</accession>
<feature type="domain" description="ABC transmembrane type-2" evidence="8">
    <location>
        <begin position="68"/>
        <end position="305"/>
    </location>
</feature>
<dbReference type="RefSeq" id="WP_168887044.1">
    <property type="nucleotide sequence ID" value="NZ_JABAHY010000004.1"/>
</dbReference>
<keyword evidence="4 6" id="KW-0472">Membrane</keyword>
<evidence type="ECO:0000256" key="4">
    <source>
        <dbReference type="ARBA" id="ARBA00023136"/>
    </source>
</evidence>
<evidence type="ECO:0000313" key="10">
    <source>
        <dbReference type="Proteomes" id="UP000523139"/>
    </source>
</evidence>
<dbReference type="Proteomes" id="UP000523139">
    <property type="component" value="Unassembled WGS sequence"/>
</dbReference>
<evidence type="ECO:0000259" key="8">
    <source>
        <dbReference type="PROSITE" id="PS51012"/>
    </source>
</evidence>
<dbReference type="AlphaFoldDB" id="A0A7X8TJ66"/>
<dbReference type="PANTHER" id="PTHR43229">
    <property type="entry name" value="NODULATION PROTEIN J"/>
    <property type="match status" value="1"/>
</dbReference>
<feature type="transmembrane region" description="Helical" evidence="6">
    <location>
        <begin position="280"/>
        <end position="302"/>
    </location>
</feature>
<sequence length="306" mass="33042">MSNEINTGLVNNGRNNAPTATAGAEAENADAIRNVLLPTEQRPTPAGPISGSLTYGWRAMLKIKHIPTQLFDVTVFPLMMTVMFTFIFGGAMGAVVSGTGETGGVAISEYVQFFIPGIFVQTLIMITMYTGMTLNKDISKGIFDRFRSLPTWRPAQLVGALLGDQVRYTLAGVIILGVGFAVGFRPEGGLEGVVAAFALLLVFSFCLSWIWTTFSLLLPTEEAVMGVSMTLIFPLTFASNIFVPTQTMPDWLQPVVDANPVSVVVASIRDFMLGTNEGNLLVVGIYCVVLVAVFAPISMYLYNRKS</sequence>
<organism evidence="9 10">
    <name type="scientific">Nesterenkonia sedimenti</name>
    <dbReference type="NCBI Taxonomy" id="1463632"/>
    <lineage>
        <taxon>Bacteria</taxon>
        <taxon>Bacillati</taxon>
        <taxon>Actinomycetota</taxon>
        <taxon>Actinomycetes</taxon>
        <taxon>Micrococcales</taxon>
        <taxon>Micrococcaceae</taxon>
        <taxon>Nesterenkonia</taxon>
    </lineage>
</organism>
<feature type="compositionally biased region" description="Polar residues" evidence="7">
    <location>
        <begin position="1"/>
        <end position="14"/>
    </location>
</feature>
<feature type="transmembrane region" description="Helical" evidence="6">
    <location>
        <begin position="110"/>
        <end position="130"/>
    </location>
</feature>
<keyword evidence="3 6" id="KW-1133">Transmembrane helix</keyword>
<evidence type="ECO:0000313" key="9">
    <source>
        <dbReference type="EMBL" id="NLS09541.1"/>
    </source>
</evidence>
<evidence type="ECO:0000256" key="3">
    <source>
        <dbReference type="ARBA" id="ARBA00022989"/>
    </source>
</evidence>
<feature type="transmembrane region" description="Helical" evidence="6">
    <location>
        <begin position="166"/>
        <end position="184"/>
    </location>
</feature>
<evidence type="ECO:0000256" key="7">
    <source>
        <dbReference type="SAM" id="MobiDB-lite"/>
    </source>
</evidence>
<dbReference type="GO" id="GO:0140359">
    <property type="term" value="F:ABC-type transporter activity"/>
    <property type="evidence" value="ECO:0007669"/>
    <property type="project" value="InterPro"/>
</dbReference>
<dbReference type="InterPro" id="IPR051784">
    <property type="entry name" value="Nod_factor_ABC_transporter"/>
</dbReference>
<name>A0A7X8TJ66_9MICC</name>
<comment type="subcellular location">
    <subcellularLocation>
        <location evidence="6">Cell membrane</location>
        <topology evidence="6">Multi-pass membrane protein</topology>
    </subcellularLocation>
    <subcellularLocation>
        <location evidence="1">Membrane</location>
        <topology evidence="1">Multi-pass membrane protein</topology>
    </subcellularLocation>
</comment>
<keyword evidence="10" id="KW-1185">Reference proteome</keyword>
<feature type="region of interest" description="Disordered" evidence="7">
    <location>
        <begin position="1"/>
        <end position="24"/>
    </location>
</feature>
<keyword evidence="5" id="KW-0046">Antibiotic resistance</keyword>
<comment type="similarity">
    <text evidence="6">Belongs to the ABC-2 integral membrane protein family.</text>
</comment>
<dbReference type="GO" id="GO:0046677">
    <property type="term" value="P:response to antibiotic"/>
    <property type="evidence" value="ECO:0007669"/>
    <property type="project" value="UniProtKB-KW"/>
</dbReference>
<feature type="transmembrane region" description="Helical" evidence="6">
    <location>
        <begin position="190"/>
        <end position="211"/>
    </location>
</feature>
<keyword evidence="6" id="KW-1003">Cell membrane</keyword>
<proteinExistence type="inferred from homology"/>
<keyword evidence="2 6" id="KW-0812">Transmembrane</keyword>
<dbReference type="GO" id="GO:0043190">
    <property type="term" value="C:ATP-binding cassette (ABC) transporter complex"/>
    <property type="evidence" value="ECO:0007669"/>
    <property type="project" value="InterPro"/>
</dbReference>
<dbReference type="PIRSF" id="PIRSF006648">
    <property type="entry name" value="DrrB"/>
    <property type="match status" value="1"/>
</dbReference>
<dbReference type="PROSITE" id="PS51012">
    <property type="entry name" value="ABC_TM2"/>
    <property type="match status" value="1"/>
</dbReference>
<feature type="compositionally biased region" description="Low complexity" evidence="7">
    <location>
        <begin position="15"/>
        <end position="24"/>
    </location>
</feature>
<dbReference type="PANTHER" id="PTHR43229:SF2">
    <property type="entry name" value="NODULATION PROTEIN J"/>
    <property type="match status" value="1"/>
</dbReference>
<dbReference type="InterPro" id="IPR000412">
    <property type="entry name" value="ABC_2_transport"/>
</dbReference>
<evidence type="ECO:0000256" key="5">
    <source>
        <dbReference type="ARBA" id="ARBA00023251"/>
    </source>
</evidence>
<evidence type="ECO:0000256" key="6">
    <source>
        <dbReference type="RuleBase" id="RU361157"/>
    </source>
</evidence>
<reference evidence="9 10" key="1">
    <citation type="submission" date="2020-04" db="EMBL/GenBank/DDBJ databases">
        <title>Nesterenkonia sp. nov., isolated from marine sediment.</title>
        <authorList>
            <person name="Zhang G."/>
        </authorList>
    </citation>
    <scope>NUCLEOTIDE SEQUENCE [LARGE SCALE GENOMIC DNA]</scope>
    <source>
        <strain evidence="9 10">MY13</strain>
    </source>
</reference>
<evidence type="ECO:0000256" key="2">
    <source>
        <dbReference type="ARBA" id="ARBA00022692"/>
    </source>
</evidence>
<protein>
    <recommendedName>
        <fullName evidence="6">Transport permease protein</fullName>
    </recommendedName>
</protein>
<feature type="transmembrane region" description="Helical" evidence="6">
    <location>
        <begin position="223"/>
        <end position="243"/>
    </location>
</feature>
<keyword evidence="6" id="KW-0813">Transport</keyword>
<gene>
    <name evidence="9" type="ORF">HGQ17_05860</name>
</gene>